<dbReference type="InterPro" id="IPR003660">
    <property type="entry name" value="HAMP_dom"/>
</dbReference>
<evidence type="ECO:0000259" key="9">
    <source>
        <dbReference type="PROSITE" id="PS50111"/>
    </source>
</evidence>
<evidence type="ECO:0000256" key="6">
    <source>
        <dbReference type="ARBA" id="ARBA00029447"/>
    </source>
</evidence>
<gene>
    <name evidence="11" type="ORF">EV678_0873</name>
</gene>
<dbReference type="RefSeq" id="WP_130458630.1">
    <property type="nucleotide sequence ID" value="NZ_SHKM01000001.1"/>
</dbReference>
<dbReference type="SUPFAM" id="SSF58104">
    <property type="entry name" value="Methyl-accepting chemotaxis protein (MCP) signaling domain"/>
    <property type="match status" value="1"/>
</dbReference>
<evidence type="ECO:0000313" key="12">
    <source>
        <dbReference type="Proteomes" id="UP000292136"/>
    </source>
</evidence>
<evidence type="ECO:0000313" key="11">
    <source>
        <dbReference type="EMBL" id="RZT90062.1"/>
    </source>
</evidence>
<evidence type="ECO:0000256" key="4">
    <source>
        <dbReference type="ARBA" id="ARBA00023136"/>
    </source>
</evidence>
<sequence>MMQILFAPAIALMHRLTYPKKFALIGLVALIAIAVLFVNLSRQLQSQIHLANDELAALEVIVPMDRLVQAAQQHRGLSSGVINGDASLLPKREAKTGEVKTALQGLGPILPASVAASEEWKKINEEWNLIAADGLSWTATESFAAHTRLIAAILQLKVDVADESGLTIDPNMDSYYLLETAVVKLPSMLERLGQTRAKGTGILAKKSINDHQRVDIGILMAQVSDTLAALNVNLQKTARHNPAIRDTLGTSSKDLNEAVSGLVNIVNQDIIAGMFVTDSGDFFKQSTAVIDKGYAQLYDTLLPTAKQLIGERKAKAERGLLLNLGLSLVMVLVFIYLSAGAYLAIVSCITGFSASAHRIAQGDLTARIQLQSKDELQQVAGSFNEVAGAFASLTTSVQQSVNQLSASARSMADASEQITLSTQQQSEAASSMAAAIEQMTVGVDHISKNAQDAHALSSQSGDLSARGAQIVGNVVQEIEQIASAVNQSACIVEDLGQHSEKISTIVGVIKEIADQTNLLALNAAIEAARAGEAGRGFAVVADEVRKLAERTAHSTQEITDMVAAIQGGTQEAVVSMKHGVERVSQGVELAREAGDAMGQIQAGAQQVVDMVSDISSSLREQSAASTEIAKNVERIAQMAEENSAAVSENANTAGQLEQLAEALQTEAARFQAG</sequence>
<evidence type="ECO:0000256" key="3">
    <source>
        <dbReference type="ARBA" id="ARBA00022989"/>
    </source>
</evidence>
<feature type="domain" description="HAMP" evidence="10">
    <location>
        <begin position="343"/>
        <end position="395"/>
    </location>
</feature>
<comment type="caution">
    <text evidence="11">The sequence shown here is derived from an EMBL/GenBank/DDBJ whole genome shotgun (WGS) entry which is preliminary data.</text>
</comment>
<keyword evidence="2 8" id="KW-0812">Transmembrane</keyword>
<organism evidence="11 12">
    <name type="scientific">Azospira oryzae</name>
    <dbReference type="NCBI Taxonomy" id="146939"/>
    <lineage>
        <taxon>Bacteria</taxon>
        <taxon>Pseudomonadati</taxon>
        <taxon>Pseudomonadota</taxon>
        <taxon>Betaproteobacteria</taxon>
        <taxon>Rhodocyclales</taxon>
        <taxon>Rhodocyclaceae</taxon>
        <taxon>Azospira</taxon>
    </lineage>
</organism>
<proteinExistence type="inferred from homology"/>
<dbReference type="EMBL" id="SHKM01000001">
    <property type="protein sequence ID" value="RZT90062.1"/>
    <property type="molecule type" value="Genomic_DNA"/>
</dbReference>
<dbReference type="Pfam" id="PF00672">
    <property type="entry name" value="HAMP"/>
    <property type="match status" value="1"/>
</dbReference>
<evidence type="ECO:0000256" key="5">
    <source>
        <dbReference type="ARBA" id="ARBA00023224"/>
    </source>
</evidence>
<dbReference type="InterPro" id="IPR004089">
    <property type="entry name" value="MCPsignal_dom"/>
</dbReference>
<dbReference type="Gene3D" id="1.10.8.500">
    <property type="entry name" value="HAMP domain in histidine kinase"/>
    <property type="match status" value="1"/>
</dbReference>
<dbReference type="Gene3D" id="1.10.287.950">
    <property type="entry name" value="Methyl-accepting chemotaxis protein"/>
    <property type="match status" value="1"/>
</dbReference>
<keyword evidence="4 8" id="KW-0472">Membrane</keyword>
<dbReference type="Pfam" id="PF00015">
    <property type="entry name" value="MCPsignal"/>
    <property type="match status" value="1"/>
</dbReference>
<evidence type="ECO:0000256" key="2">
    <source>
        <dbReference type="ARBA" id="ARBA00022692"/>
    </source>
</evidence>
<feature type="transmembrane region" description="Helical" evidence="8">
    <location>
        <begin position="320"/>
        <end position="345"/>
    </location>
</feature>
<dbReference type="InterPro" id="IPR004090">
    <property type="entry name" value="Chemotax_Me-accpt_rcpt"/>
</dbReference>
<dbReference type="CDD" id="cd06225">
    <property type="entry name" value="HAMP"/>
    <property type="match status" value="1"/>
</dbReference>
<accession>A0ABY0IR57</accession>
<dbReference type="PROSITE" id="PS50885">
    <property type="entry name" value="HAMP"/>
    <property type="match status" value="1"/>
</dbReference>
<comment type="subcellular location">
    <subcellularLocation>
        <location evidence="1">Membrane</location>
        <topology evidence="1">Multi-pass membrane protein</topology>
    </subcellularLocation>
</comment>
<dbReference type="SMART" id="SM00283">
    <property type="entry name" value="MA"/>
    <property type="match status" value="1"/>
</dbReference>
<evidence type="ECO:0000256" key="1">
    <source>
        <dbReference type="ARBA" id="ARBA00004141"/>
    </source>
</evidence>
<reference evidence="11 12" key="1">
    <citation type="submission" date="2019-02" db="EMBL/GenBank/DDBJ databases">
        <title>Genomic Encyclopedia of Type Strains, Phase IV (KMG-IV): sequencing the most valuable type-strain genomes for metagenomic binning, comparative biology and taxonomic classification.</title>
        <authorList>
            <person name="Goeker M."/>
        </authorList>
    </citation>
    <scope>NUCLEOTIDE SEQUENCE [LARGE SCALE GENOMIC DNA]</scope>
    <source>
        <strain evidence="11 12">DSM 21223</strain>
    </source>
</reference>
<feature type="domain" description="Methyl-accepting transducer" evidence="9">
    <location>
        <begin position="400"/>
        <end position="636"/>
    </location>
</feature>
<evidence type="ECO:0000256" key="7">
    <source>
        <dbReference type="PROSITE-ProRule" id="PRU00284"/>
    </source>
</evidence>
<dbReference type="PANTHER" id="PTHR32089">
    <property type="entry name" value="METHYL-ACCEPTING CHEMOTAXIS PROTEIN MCPB"/>
    <property type="match status" value="1"/>
</dbReference>
<dbReference type="PRINTS" id="PR00260">
    <property type="entry name" value="CHEMTRNSDUCR"/>
</dbReference>
<comment type="similarity">
    <text evidence="6">Belongs to the methyl-accepting chemotaxis (MCP) protein family.</text>
</comment>
<dbReference type="PROSITE" id="PS50111">
    <property type="entry name" value="CHEMOTAXIS_TRANSDUC_2"/>
    <property type="match status" value="1"/>
</dbReference>
<keyword evidence="3 8" id="KW-1133">Transmembrane helix</keyword>
<dbReference type="PANTHER" id="PTHR32089:SF119">
    <property type="entry name" value="METHYL-ACCEPTING CHEMOTAXIS PROTEIN CTPL"/>
    <property type="match status" value="1"/>
</dbReference>
<feature type="transmembrane region" description="Helical" evidence="8">
    <location>
        <begin position="22"/>
        <end position="40"/>
    </location>
</feature>
<keyword evidence="5 7" id="KW-0807">Transducer</keyword>
<name>A0ABY0IR57_9RHOO</name>
<dbReference type="Proteomes" id="UP000292136">
    <property type="component" value="Unassembled WGS sequence"/>
</dbReference>
<evidence type="ECO:0000259" key="10">
    <source>
        <dbReference type="PROSITE" id="PS50885"/>
    </source>
</evidence>
<evidence type="ECO:0000256" key="8">
    <source>
        <dbReference type="SAM" id="Phobius"/>
    </source>
</evidence>
<protein>
    <submittedName>
        <fullName evidence="11">Methyl-accepting chemotaxis protein</fullName>
    </submittedName>
</protein>
<dbReference type="SMART" id="SM00304">
    <property type="entry name" value="HAMP"/>
    <property type="match status" value="1"/>
</dbReference>
<keyword evidence="12" id="KW-1185">Reference proteome</keyword>
<dbReference type="CDD" id="cd11386">
    <property type="entry name" value="MCP_signal"/>
    <property type="match status" value="1"/>
</dbReference>